<dbReference type="AlphaFoldDB" id="A0A7G9YTJ7"/>
<name>A0A7G9YTJ7_9EURY</name>
<proteinExistence type="predicted"/>
<accession>A0A7G9YTJ7</accession>
<sequence length="80" mass="9097">MKKETKTVPKNVKVLGQSCSQSFLFLTVIDLENNEVVILCYHPWKKYDVQLFDVTRTGSFFVNPGEQPAISGEDAPFEDE</sequence>
<organism evidence="1">
    <name type="scientific">Candidatus Methanophagaceae archaeon ANME-1 ERB6</name>
    <dbReference type="NCBI Taxonomy" id="2759912"/>
    <lineage>
        <taxon>Archaea</taxon>
        <taxon>Methanobacteriati</taxon>
        <taxon>Methanobacteriota</taxon>
        <taxon>Stenosarchaea group</taxon>
        <taxon>Methanomicrobia</taxon>
        <taxon>Candidatus Methanophagales</taxon>
        <taxon>Candidatus Methanophagaceae</taxon>
    </lineage>
</organism>
<reference evidence="1" key="1">
    <citation type="submission" date="2020-06" db="EMBL/GenBank/DDBJ databases">
        <title>Unique genomic features of the anaerobic methanotrophic archaea.</title>
        <authorList>
            <person name="Chadwick G.L."/>
            <person name="Skennerton C.T."/>
            <person name="Laso-Perez R."/>
            <person name="Leu A.O."/>
            <person name="Speth D.R."/>
            <person name="Yu H."/>
            <person name="Morgan-Lang C."/>
            <person name="Hatzenpichler R."/>
            <person name="Goudeau D."/>
            <person name="Malmstrom R."/>
            <person name="Brazelton W.J."/>
            <person name="Woyke T."/>
            <person name="Hallam S.J."/>
            <person name="Tyson G.W."/>
            <person name="Wegener G."/>
            <person name="Boetius A."/>
            <person name="Orphan V."/>
        </authorList>
    </citation>
    <scope>NUCLEOTIDE SEQUENCE</scope>
</reference>
<dbReference type="EMBL" id="MT631466">
    <property type="protein sequence ID" value="QNO51331.1"/>
    <property type="molecule type" value="Genomic_DNA"/>
</dbReference>
<evidence type="ECO:0000313" key="1">
    <source>
        <dbReference type="EMBL" id="QNO51331.1"/>
    </source>
</evidence>
<protein>
    <submittedName>
        <fullName evidence="1">Uncharacterized protein</fullName>
    </submittedName>
</protein>
<gene>
    <name evidence="1" type="ORF">HDBBLJII_00028</name>
</gene>